<dbReference type="SUPFAM" id="SSF54966">
    <property type="entry name" value="RuBisCO, large subunit, small (N-terminal) domain"/>
    <property type="match status" value="1"/>
</dbReference>
<evidence type="ECO:0000256" key="5">
    <source>
        <dbReference type="ARBA" id="ARBA00023300"/>
    </source>
</evidence>
<evidence type="ECO:0000313" key="9">
    <source>
        <dbReference type="EMBL" id="HGI88409.1"/>
    </source>
</evidence>
<evidence type="ECO:0000256" key="1">
    <source>
        <dbReference type="ARBA" id="ARBA00022723"/>
    </source>
</evidence>
<organism evidence="9">
    <name type="scientific">Ignisphaera aggregans</name>
    <dbReference type="NCBI Taxonomy" id="334771"/>
    <lineage>
        <taxon>Archaea</taxon>
        <taxon>Thermoproteota</taxon>
        <taxon>Thermoprotei</taxon>
        <taxon>Desulfurococcales</taxon>
        <taxon>Desulfurococcaceae</taxon>
        <taxon>Ignisphaera</taxon>
    </lineage>
</organism>
<dbReference type="EMBL" id="DTFF01000073">
    <property type="protein sequence ID" value="HGI88409.1"/>
    <property type="molecule type" value="Genomic_DNA"/>
</dbReference>
<comment type="similarity">
    <text evidence="6">Belongs to the RuBisCO large chain family. Type III subfamily.</text>
</comment>
<accession>A0A7C4FI50</accession>
<protein>
    <recommendedName>
        <fullName evidence="6">Ribulose bisphosphate carboxylase</fullName>
        <shortName evidence="6">RuBisCO</shortName>
        <ecNumber evidence="6">4.1.1.39</ecNumber>
    </recommendedName>
</protein>
<dbReference type="AlphaFoldDB" id="A0A7C4FI50"/>
<keyword evidence="1 6" id="KW-0479">Metal-binding</keyword>
<dbReference type="Pfam" id="PF00016">
    <property type="entry name" value="RuBisCO_large"/>
    <property type="match status" value="1"/>
</dbReference>
<keyword evidence="3 6" id="KW-0560">Oxidoreductase</keyword>
<evidence type="ECO:0000256" key="3">
    <source>
        <dbReference type="ARBA" id="ARBA00023002"/>
    </source>
</evidence>
<evidence type="ECO:0000256" key="2">
    <source>
        <dbReference type="ARBA" id="ARBA00022842"/>
    </source>
</evidence>
<feature type="active site" description="Proton acceptor" evidence="6">
    <location>
        <position position="166"/>
    </location>
</feature>
<feature type="binding site" evidence="6">
    <location>
        <begin position="392"/>
        <end position="395"/>
    </location>
    <ligand>
        <name>substrate</name>
    </ligand>
</feature>
<dbReference type="InterPro" id="IPR033966">
    <property type="entry name" value="RuBisCO"/>
</dbReference>
<dbReference type="Gene3D" id="3.20.20.110">
    <property type="entry name" value="Ribulose bisphosphate carboxylase, large subunit, C-terminal domain"/>
    <property type="match status" value="1"/>
</dbReference>
<feature type="site" description="Transition state stabilizer" evidence="6">
    <location>
        <position position="325"/>
    </location>
</feature>
<feature type="modified residue" description="N6-carboxylysine" evidence="6">
    <location>
        <position position="192"/>
    </location>
</feature>
<dbReference type="SUPFAM" id="SSF51649">
    <property type="entry name" value="RuBisCo, C-terminal domain"/>
    <property type="match status" value="1"/>
</dbReference>
<dbReference type="GO" id="GO:0016984">
    <property type="term" value="F:ribulose-bisphosphate carboxylase activity"/>
    <property type="evidence" value="ECO:0007669"/>
    <property type="project" value="UniProtKB-UniRule"/>
</dbReference>
<feature type="binding site" evidence="6">
    <location>
        <position position="285"/>
    </location>
    <ligand>
        <name>substrate</name>
    </ligand>
</feature>
<comment type="miscellaneous">
    <text evidence="6">Because the Archaea possessing a type III RuBisCO are all anaerobic, it is most likely that only the carboxylase activity of RuBisCO, and not the competitive oxygenase activity (by which RuBP reacts with O(2) to form one molecule of 3-phosphoglycerate and one molecule of 2-phosphoglycolate), is biologically relevant in these strains.</text>
</comment>
<comment type="catalytic activity">
    <reaction evidence="6">
        <text>D-ribulose 1,5-bisphosphate + O2 = 2-phosphoglycolate + (2R)-3-phosphoglycerate + 2 H(+)</text>
        <dbReference type="Rhea" id="RHEA:36631"/>
        <dbReference type="ChEBI" id="CHEBI:15378"/>
        <dbReference type="ChEBI" id="CHEBI:15379"/>
        <dbReference type="ChEBI" id="CHEBI:57870"/>
        <dbReference type="ChEBI" id="CHEBI:58033"/>
        <dbReference type="ChEBI" id="CHEBI:58272"/>
    </reaction>
</comment>
<dbReference type="PANTHER" id="PTHR42704">
    <property type="entry name" value="RIBULOSE BISPHOSPHATE CARBOXYLASE"/>
    <property type="match status" value="1"/>
</dbReference>
<keyword evidence="4 6" id="KW-0456">Lyase</keyword>
<dbReference type="CDD" id="cd08213">
    <property type="entry name" value="RuBisCO_large_III"/>
    <property type="match status" value="1"/>
</dbReference>
<evidence type="ECO:0000256" key="6">
    <source>
        <dbReference type="HAMAP-Rule" id="MF_01133"/>
    </source>
</evidence>
<feature type="domain" description="Ribulose bisphosphate carboxylase large subunit C-terminal" evidence="7">
    <location>
        <begin position="146"/>
        <end position="441"/>
    </location>
</feature>
<dbReference type="Gene3D" id="3.30.70.150">
    <property type="entry name" value="RuBisCO large subunit, N-terminal domain"/>
    <property type="match status" value="1"/>
</dbReference>
<dbReference type="NCBIfam" id="NF003252">
    <property type="entry name" value="PRK04208.1"/>
    <property type="match status" value="1"/>
</dbReference>
<dbReference type="SFLD" id="SFLDG00301">
    <property type="entry name" value="RuBisCO-like_proteins"/>
    <property type="match status" value="1"/>
</dbReference>
<reference evidence="9" key="1">
    <citation type="journal article" date="2020" name="mSystems">
        <title>Genome- and Community-Level Interaction Insights into Carbon Utilization and Element Cycling Functions of Hydrothermarchaeota in Hydrothermal Sediment.</title>
        <authorList>
            <person name="Zhou Z."/>
            <person name="Liu Y."/>
            <person name="Xu W."/>
            <person name="Pan J."/>
            <person name="Luo Z.H."/>
            <person name="Li M."/>
        </authorList>
    </citation>
    <scope>NUCLEOTIDE SEQUENCE [LARGE SCALE GENOMIC DNA]</scope>
    <source>
        <strain evidence="9">SpSt-732</strain>
    </source>
</reference>
<dbReference type="GO" id="GO:0016491">
    <property type="term" value="F:oxidoreductase activity"/>
    <property type="evidence" value="ECO:0007669"/>
    <property type="project" value="UniProtKB-KW"/>
</dbReference>
<feature type="binding site" evidence="6">
    <location>
        <position position="195"/>
    </location>
    <ligand>
        <name>Mg(2+)</name>
        <dbReference type="ChEBI" id="CHEBI:18420"/>
    </ligand>
</feature>
<feature type="binding site" evidence="6">
    <location>
        <position position="317"/>
    </location>
    <ligand>
        <name>substrate</name>
    </ligand>
</feature>
<feature type="domain" description="Ribulose bisphosphate carboxylase large subunit ferrodoxin-like N-terminal" evidence="8">
    <location>
        <begin position="15"/>
        <end position="134"/>
    </location>
</feature>
<evidence type="ECO:0000259" key="8">
    <source>
        <dbReference type="Pfam" id="PF02788"/>
    </source>
</evidence>
<dbReference type="InterPro" id="IPR017443">
    <property type="entry name" value="RuBisCO_lsu_fd_N"/>
</dbReference>
<keyword evidence="2 6" id="KW-0460">Magnesium</keyword>
<dbReference type="SFLD" id="SFLDS00014">
    <property type="entry name" value="RuBisCO"/>
    <property type="match status" value="1"/>
</dbReference>
<dbReference type="InterPro" id="IPR000685">
    <property type="entry name" value="RuBisCO_lsu_C"/>
</dbReference>
<dbReference type="InterPro" id="IPR017712">
    <property type="entry name" value="RuBisCO_III"/>
</dbReference>
<comment type="catalytic activity">
    <reaction evidence="6">
        <text>2 (2R)-3-phosphoglycerate + 2 H(+) = D-ribulose 1,5-bisphosphate + CO2 + H2O</text>
        <dbReference type="Rhea" id="RHEA:23124"/>
        <dbReference type="ChEBI" id="CHEBI:15377"/>
        <dbReference type="ChEBI" id="CHEBI:15378"/>
        <dbReference type="ChEBI" id="CHEBI:16526"/>
        <dbReference type="ChEBI" id="CHEBI:57870"/>
        <dbReference type="ChEBI" id="CHEBI:58272"/>
        <dbReference type="EC" id="4.1.1.39"/>
    </reaction>
</comment>
<dbReference type="GO" id="GO:0006196">
    <property type="term" value="P:AMP catabolic process"/>
    <property type="evidence" value="ECO:0007669"/>
    <property type="project" value="UniProtKB-UniRule"/>
</dbReference>
<feature type="active site" description="Proton acceptor" evidence="6">
    <location>
        <position position="284"/>
    </location>
</feature>
<comment type="subunit">
    <text evidence="6">Homodimer or homodecamer. In contrast to form I RuBisCO, the form III RuBisCO is composed solely of large subunits.</text>
</comment>
<dbReference type="Pfam" id="PF02788">
    <property type="entry name" value="RuBisCO_large_N"/>
    <property type="match status" value="1"/>
</dbReference>
<evidence type="ECO:0000256" key="4">
    <source>
        <dbReference type="ARBA" id="ARBA00023239"/>
    </source>
</evidence>
<name>A0A7C4FI50_9CREN</name>
<gene>
    <name evidence="6 9" type="primary">rbcL</name>
    <name evidence="9" type="ORF">ENV14_08515</name>
</gene>
<dbReference type="GO" id="GO:0015977">
    <property type="term" value="P:carbon fixation"/>
    <property type="evidence" value="ECO:0007669"/>
    <property type="project" value="UniProtKB-KW"/>
</dbReference>
<proteinExistence type="inferred from homology"/>
<dbReference type="InterPro" id="IPR036422">
    <property type="entry name" value="RuBisCO_lsu_N_sf"/>
</dbReference>
<evidence type="ECO:0000259" key="7">
    <source>
        <dbReference type="Pfam" id="PF00016"/>
    </source>
</evidence>
<sequence>MSYKPKAEFEPYHVWVDKGYTPDPKKDVVVTFRLTPAEGFSIEEVAGGVAAESSTGTWTTLYTWYDQSRLERLKGRAYHFKDLGDGSWLVRIAYPAELFEEGNMPGFLASVAGNIFGMRRAKWVRVEDIYMPLDFVKYFKGPVKGVQGIRSIFRVYDRPVVGTVPKPKVGYTAEEVEKLAYEILTGGMDYIKDDENLVSPSYCRFEARAKAIMKIIDRVEKETGERKVWFANITADVREMEKRLKLVADYGNPYIMVDVVITGWSALTYIRDLAEEYGLAIHAHRAMHAAITRSPYHGISMFTLAKLFRIIGVDQLHIGTPEVGKLEAKTIDVIRNAKVLRENPFRPDNDDIFHLEQEFGSIKPAAPVSSGGLHPGTLPEVVRVLGRDLVMQIGGGVIGHPDGPRAGAAAVRQALEAIAKGISLEDYARDHKELRRALEKWGVVRPI</sequence>
<dbReference type="NCBIfam" id="TIGR03326">
    <property type="entry name" value="rubisco_III"/>
    <property type="match status" value="1"/>
</dbReference>
<dbReference type="HAMAP" id="MF_01133">
    <property type="entry name" value="RuBisCO_L_type3"/>
    <property type="match status" value="1"/>
</dbReference>
<feature type="binding site" evidence="6">
    <location>
        <position position="194"/>
    </location>
    <ligand>
        <name>Mg(2+)</name>
        <dbReference type="ChEBI" id="CHEBI:18420"/>
    </ligand>
</feature>
<comment type="cofactor">
    <cofactor evidence="6">
        <name>Mg(2+)</name>
        <dbReference type="ChEBI" id="CHEBI:18420"/>
    </cofactor>
    <text evidence="6">Binds 1 Mg(2+) ion per subunit.</text>
</comment>
<comment type="caution">
    <text evidence="9">The sequence shown here is derived from an EMBL/GenBank/DDBJ whole genome shotgun (WGS) entry which is preliminary data.</text>
</comment>
<dbReference type="GO" id="GO:0000287">
    <property type="term" value="F:magnesium ion binding"/>
    <property type="evidence" value="ECO:0007669"/>
    <property type="project" value="UniProtKB-UniRule"/>
</dbReference>
<keyword evidence="5 6" id="KW-0120">Carbon dioxide fixation</keyword>
<comment type="function">
    <text evidence="6">Catalyzes the addition of molecular CO(2) and H(2)O to ribulose 1,5-bisphosphate (RuBP), generating two molecules of 3-phosphoglycerate (3-PGA). Functions in an archaeal AMP degradation pathway, together with AMP phosphorylase and R15P isomerase.</text>
</comment>
<dbReference type="PANTHER" id="PTHR42704:SF17">
    <property type="entry name" value="RIBULOSE BISPHOSPHATE CARBOXYLASE LARGE CHAIN"/>
    <property type="match status" value="1"/>
</dbReference>
<feature type="binding site" evidence="6">
    <location>
        <position position="168"/>
    </location>
    <ligand>
        <name>substrate</name>
    </ligand>
</feature>
<dbReference type="EC" id="4.1.1.39" evidence="6"/>
<feature type="binding site" evidence="6">
    <location>
        <begin position="370"/>
        <end position="372"/>
    </location>
    <ligand>
        <name>substrate</name>
    </ligand>
</feature>
<feature type="binding site" description="via carbamate group" evidence="6">
    <location>
        <position position="192"/>
    </location>
    <ligand>
        <name>Mg(2+)</name>
        <dbReference type="ChEBI" id="CHEBI:18420"/>
    </ligand>
</feature>
<dbReference type="InterPro" id="IPR036376">
    <property type="entry name" value="RuBisCO_lsu_C_sf"/>
</dbReference>